<protein>
    <submittedName>
        <fullName evidence="5">Annexin repeat protein</fullName>
    </submittedName>
</protein>
<dbReference type="GO" id="GO:0005509">
    <property type="term" value="F:calcium ion binding"/>
    <property type="evidence" value="ECO:0007669"/>
    <property type="project" value="InterPro"/>
</dbReference>
<dbReference type="AlphaFoldDB" id="D0LS77"/>
<dbReference type="eggNOG" id="COG3210">
    <property type="taxonomic scope" value="Bacteria"/>
</dbReference>
<evidence type="ECO:0000259" key="2">
    <source>
        <dbReference type="Pfam" id="PF13699"/>
    </source>
</evidence>
<dbReference type="InterPro" id="IPR040559">
    <property type="entry name" value="CdiA_C"/>
</dbReference>
<dbReference type="Pfam" id="PF18451">
    <property type="entry name" value="CdiA_C"/>
    <property type="match status" value="1"/>
</dbReference>
<dbReference type="Gene3D" id="3.40.1350.120">
    <property type="match status" value="1"/>
</dbReference>
<proteinExistence type="predicted"/>
<feature type="domain" description="Bacterial toxin 3" evidence="3">
    <location>
        <begin position="223"/>
        <end position="354"/>
    </location>
</feature>
<evidence type="ECO:0000259" key="4">
    <source>
        <dbReference type="Pfam" id="PF18451"/>
    </source>
</evidence>
<dbReference type="STRING" id="502025.Hoch_1207"/>
<dbReference type="HOGENOM" id="CLU_313263_0_0_7"/>
<feature type="region of interest" description="Disordered" evidence="1">
    <location>
        <begin position="701"/>
        <end position="755"/>
    </location>
</feature>
<feature type="region of interest" description="Disordered" evidence="1">
    <location>
        <begin position="794"/>
        <end position="817"/>
    </location>
</feature>
<evidence type="ECO:0000313" key="5">
    <source>
        <dbReference type="EMBL" id="ACY13774.1"/>
    </source>
</evidence>
<evidence type="ECO:0000256" key="1">
    <source>
        <dbReference type="SAM" id="MobiDB-lite"/>
    </source>
</evidence>
<reference evidence="5 6" key="1">
    <citation type="journal article" date="2010" name="Stand. Genomic Sci.">
        <title>Complete genome sequence of Haliangium ochraceum type strain (SMP-2).</title>
        <authorList>
            <consortium name="US DOE Joint Genome Institute (JGI-PGF)"/>
            <person name="Ivanova N."/>
            <person name="Daum C."/>
            <person name="Lang E."/>
            <person name="Abt B."/>
            <person name="Kopitz M."/>
            <person name="Saunders E."/>
            <person name="Lapidus A."/>
            <person name="Lucas S."/>
            <person name="Glavina Del Rio T."/>
            <person name="Nolan M."/>
            <person name="Tice H."/>
            <person name="Copeland A."/>
            <person name="Cheng J.F."/>
            <person name="Chen F."/>
            <person name="Bruce D."/>
            <person name="Goodwin L."/>
            <person name="Pitluck S."/>
            <person name="Mavromatis K."/>
            <person name="Pati A."/>
            <person name="Mikhailova N."/>
            <person name="Chen A."/>
            <person name="Palaniappan K."/>
            <person name="Land M."/>
            <person name="Hauser L."/>
            <person name="Chang Y.J."/>
            <person name="Jeffries C.D."/>
            <person name="Detter J.C."/>
            <person name="Brettin T."/>
            <person name="Rohde M."/>
            <person name="Goker M."/>
            <person name="Bristow J."/>
            <person name="Markowitz V."/>
            <person name="Eisen J.A."/>
            <person name="Hugenholtz P."/>
            <person name="Kyrpides N.C."/>
            <person name="Klenk H.P."/>
        </authorList>
    </citation>
    <scope>NUCLEOTIDE SEQUENCE [LARGE SCALE GENOMIC DNA]</scope>
    <source>
        <strain evidence="6">DSM 14365 / CIP 107738 / JCM 11303 / AJ 13395 / SMP-2</strain>
    </source>
</reference>
<dbReference type="InterPro" id="IPR033806">
    <property type="entry name" value="CDI_toxin_Bp1026b-like"/>
</dbReference>
<feature type="domain" description="eCIS core" evidence="2">
    <location>
        <begin position="1"/>
        <end position="73"/>
    </location>
</feature>
<dbReference type="GO" id="GO:0004549">
    <property type="term" value="F:tRNA-specific ribonuclease activity"/>
    <property type="evidence" value="ECO:0007669"/>
    <property type="project" value="InterPro"/>
</dbReference>
<dbReference type="InterPro" id="IPR037104">
    <property type="entry name" value="Annexin_sf"/>
</dbReference>
<dbReference type="Gene3D" id="1.10.220.10">
    <property type="entry name" value="Annexin"/>
    <property type="match status" value="1"/>
</dbReference>
<feature type="domain" description="tRNA nuclease CdiA C-terminal" evidence="4">
    <location>
        <begin position="853"/>
        <end position="929"/>
    </location>
</feature>
<dbReference type="RefSeq" id="WP_012826385.1">
    <property type="nucleotide sequence ID" value="NC_013440.1"/>
</dbReference>
<evidence type="ECO:0000259" key="3">
    <source>
        <dbReference type="Pfam" id="PF15536"/>
    </source>
</evidence>
<organism evidence="5 6">
    <name type="scientific">Haliangium ochraceum (strain DSM 14365 / JCM 11303 / SMP-2)</name>
    <dbReference type="NCBI Taxonomy" id="502025"/>
    <lineage>
        <taxon>Bacteria</taxon>
        <taxon>Pseudomonadati</taxon>
        <taxon>Myxococcota</taxon>
        <taxon>Polyangia</taxon>
        <taxon>Haliangiales</taxon>
        <taxon>Kofleriaceae</taxon>
        <taxon>Haliangium</taxon>
    </lineage>
</organism>
<keyword evidence="6" id="KW-1185">Reference proteome</keyword>
<feature type="compositionally biased region" description="Gly residues" evidence="1">
    <location>
        <begin position="704"/>
        <end position="721"/>
    </location>
</feature>
<sequence length="935" mass="99625">MPESLNARMAYLFGMDLSSVRIHEGASAEAMGAKAYTQGTDIHFAPGQYQPNTQEGQALLGHELTHVVQQQQGRVAVTNQAKHAAADAINEDTALEREADEMGARVAREPWGADDLGQDAMDRAPAVKRDVATRVVQAKPAGEAALRSNAEQDAAALLEAMSGLGTDEQAVYRVLGQPPEVVRAVRYVYDARYNRHTGRGLVEDLRDEFGGADWEFVLGLLTRAGISVPDAALRYERQDPAAELQGGARIVASPDVRVAVPGTEITYALAHGSQSLHASSSPYRYQWYMLRDPRTARAHGEPARIDGPDGPQAEFRAGFVGNHKVICKVTPRTGGDAGVPAFYEFPQTVVPEGKLAQDALRQAPAAVEPGQQLEVLESFLQVLRAAEKQPGSAPLDAETAAAYENQIAALRKRLASTEDAERISIRAVHVDREMARVSPLRAFVARVPGGAGERETWRLVDVTNPESRRLSGEYEGMGKDAREAILAALATWDSDNRYPAGRIQLEVGAEAAGAPIAHMFQTDGMSFWDSISEFFAEVGFWTGMGAVAVGLASAVVPVPGMRIVSGLAWASILASSASATINIAQRHAEGMSSVRDDAMDLLTIAGNILAGTWMRGARVLVNGQRSTKIGTGLLIGQIGADGAQGIVLAFEYQTQYERTMAIDDPKQRTDALMELLRSAVLAGGMLFLSVQGAKTDLGQLGTAGAHGGPGRPGSTDPGGLGNLAIGSDAVTTTPPRAGRASGSEPAETPEVKALETPEVRVLETKVPGTPTPQTRSPEAASELVVGDTNAATLTTPSLKPDLGALPSGKKTQIPPDEAPENIRALGRENESAEVLAKNGYDVEQNPTIAGTEKNPDYKIGGEIFDNYAPTSDNPRNIWSNVKLKVDSGQTKRIILNLNDSKVDLAVLKKQFADWPIAGLEQVLVIHAGEVIHVWP</sequence>
<dbReference type="eggNOG" id="COG1652">
    <property type="taxonomic scope" value="Bacteria"/>
</dbReference>
<name>D0LS77_HALO1</name>
<dbReference type="KEGG" id="hoh:Hoch_1207"/>
<dbReference type="Pfam" id="PF13699">
    <property type="entry name" value="eCIS_core"/>
    <property type="match status" value="1"/>
</dbReference>
<gene>
    <name evidence="5" type="ordered locus">Hoch_1207</name>
</gene>
<dbReference type="Pfam" id="PF15536">
    <property type="entry name" value="Ntox3"/>
    <property type="match status" value="1"/>
</dbReference>
<dbReference type="InterPro" id="IPR025295">
    <property type="entry name" value="eCIS_core_dom"/>
</dbReference>
<dbReference type="CDD" id="cd13442">
    <property type="entry name" value="CDI_toxin_Bp1026b-like"/>
    <property type="match status" value="1"/>
</dbReference>
<dbReference type="InterPro" id="IPR029107">
    <property type="entry name" value="Ntox3"/>
</dbReference>
<dbReference type="SUPFAM" id="SSF47874">
    <property type="entry name" value="Annexin"/>
    <property type="match status" value="1"/>
</dbReference>
<dbReference type="Proteomes" id="UP000001880">
    <property type="component" value="Chromosome"/>
</dbReference>
<dbReference type="GO" id="GO:0005544">
    <property type="term" value="F:calcium-dependent phospholipid binding"/>
    <property type="evidence" value="ECO:0007669"/>
    <property type="project" value="InterPro"/>
</dbReference>
<accession>D0LS77</accession>
<dbReference type="EMBL" id="CP001804">
    <property type="protein sequence ID" value="ACY13774.1"/>
    <property type="molecule type" value="Genomic_DNA"/>
</dbReference>
<evidence type="ECO:0000313" key="6">
    <source>
        <dbReference type="Proteomes" id="UP000001880"/>
    </source>
</evidence>